<dbReference type="GO" id="GO:0005886">
    <property type="term" value="C:plasma membrane"/>
    <property type="evidence" value="ECO:0007669"/>
    <property type="project" value="UniProtKB-SubCell"/>
</dbReference>
<keyword evidence="5 6" id="KW-0472">Membrane</keyword>
<proteinExistence type="predicted"/>
<dbReference type="PANTHER" id="PTHR43370">
    <property type="entry name" value="SUGAR ABC TRANSPORTER INTEGRAL MEMBRANE PROTEIN-RELATED"/>
    <property type="match status" value="1"/>
</dbReference>
<feature type="transmembrane region" description="Helical" evidence="6">
    <location>
        <begin position="222"/>
        <end position="238"/>
    </location>
</feature>
<dbReference type="CDD" id="cd06580">
    <property type="entry name" value="TM_PBP1_transp_TpRbsC_like"/>
    <property type="match status" value="1"/>
</dbReference>
<dbReference type="EMBL" id="FTOQ01000001">
    <property type="protein sequence ID" value="SIS58815.1"/>
    <property type="molecule type" value="Genomic_DNA"/>
</dbReference>
<keyword evidence="2" id="KW-1003">Cell membrane</keyword>
<organism evidence="7 8">
    <name type="scientific">Roseivivax lentus</name>
    <dbReference type="NCBI Taxonomy" id="633194"/>
    <lineage>
        <taxon>Bacteria</taxon>
        <taxon>Pseudomonadati</taxon>
        <taxon>Pseudomonadota</taxon>
        <taxon>Alphaproteobacteria</taxon>
        <taxon>Rhodobacterales</taxon>
        <taxon>Roseobacteraceae</taxon>
        <taxon>Roseivivax</taxon>
    </lineage>
</organism>
<evidence type="ECO:0000313" key="8">
    <source>
        <dbReference type="Proteomes" id="UP000186684"/>
    </source>
</evidence>
<dbReference type="GO" id="GO:0022857">
    <property type="term" value="F:transmembrane transporter activity"/>
    <property type="evidence" value="ECO:0007669"/>
    <property type="project" value="InterPro"/>
</dbReference>
<feature type="transmembrane region" description="Helical" evidence="6">
    <location>
        <begin position="67"/>
        <end position="89"/>
    </location>
</feature>
<accession>A0A1N7KB37</accession>
<keyword evidence="8" id="KW-1185">Reference proteome</keyword>
<comment type="subcellular location">
    <subcellularLocation>
        <location evidence="1">Cell membrane</location>
        <topology evidence="1">Multi-pass membrane protein</topology>
    </subcellularLocation>
</comment>
<dbReference type="STRING" id="633194.SAMN05421759_101598"/>
<name>A0A1N7KB37_9RHOB</name>
<feature type="transmembrane region" description="Helical" evidence="6">
    <location>
        <begin position="138"/>
        <end position="163"/>
    </location>
</feature>
<protein>
    <submittedName>
        <fullName evidence="7">Nucleoside ABC transporter membrane protein</fullName>
    </submittedName>
</protein>
<evidence type="ECO:0000256" key="4">
    <source>
        <dbReference type="ARBA" id="ARBA00022989"/>
    </source>
</evidence>
<dbReference type="InterPro" id="IPR001851">
    <property type="entry name" value="ABC_transp_permease"/>
</dbReference>
<sequence length="307" mass="32016">MEGDAGWLSVLVAILGGAIRVSTPYLFVSLGETLTEKGGRVNLGLEGVLVMGAMTGYATAVLTGEPWFGVLVAGCAGAMLSLVHGLICSLPRVNDIAVGIALFIFGTGLAFFLGKAFINPSAPRLPSISLGGWSDVPQIRSALEINVLFLVGLALALFIAWGLRNTRWGLVLRTVGDSSEAAEALGYRVNRVRIAGTVAGGFLSGIGGSYLSLYFPGTWNEGLSSGQGLMAVTLVIFARWDPIRCFYASLLFGGATALGPALQTVGITANYYLYGAAPYFLTLGLLIYSSSRQHALAGAPGEVSISR</sequence>
<feature type="transmembrane region" description="Helical" evidence="6">
    <location>
        <begin position="271"/>
        <end position="288"/>
    </location>
</feature>
<gene>
    <name evidence="7" type="ORF">SAMN05421759_101598</name>
</gene>
<keyword evidence="4 6" id="KW-1133">Transmembrane helix</keyword>
<dbReference type="OrthoDB" id="9792579at2"/>
<evidence type="ECO:0000256" key="3">
    <source>
        <dbReference type="ARBA" id="ARBA00022692"/>
    </source>
</evidence>
<reference evidence="8" key="1">
    <citation type="submission" date="2017-01" db="EMBL/GenBank/DDBJ databases">
        <authorList>
            <person name="Varghese N."/>
            <person name="Submissions S."/>
        </authorList>
    </citation>
    <scope>NUCLEOTIDE SEQUENCE [LARGE SCALE GENOMIC DNA]</scope>
    <source>
        <strain evidence="8">DSM 29430</strain>
    </source>
</reference>
<dbReference type="AlphaFoldDB" id="A0A1N7KB37"/>
<keyword evidence="3 6" id="KW-0812">Transmembrane</keyword>
<evidence type="ECO:0000256" key="6">
    <source>
        <dbReference type="SAM" id="Phobius"/>
    </source>
</evidence>
<evidence type="ECO:0000256" key="2">
    <source>
        <dbReference type="ARBA" id="ARBA00022475"/>
    </source>
</evidence>
<evidence type="ECO:0000256" key="1">
    <source>
        <dbReference type="ARBA" id="ARBA00004651"/>
    </source>
</evidence>
<dbReference type="PANTHER" id="PTHR43370:SF2">
    <property type="entry name" value="ABC TRANSPORTER PERMEASE PROTEIN"/>
    <property type="match status" value="1"/>
</dbReference>
<feature type="transmembrane region" description="Helical" evidence="6">
    <location>
        <begin position="194"/>
        <end position="216"/>
    </location>
</feature>
<feature type="transmembrane region" description="Helical" evidence="6">
    <location>
        <begin position="40"/>
        <end position="61"/>
    </location>
</feature>
<evidence type="ECO:0000313" key="7">
    <source>
        <dbReference type="EMBL" id="SIS58815.1"/>
    </source>
</evidence>
<feature type="transmembrane region" description="Helical" evidence="6">
    <location>
        <begin position="245"/>
        <end position="265"/>
    </location>
</feature>
<dbReference type="Proteomes" id="UP000186684">
    <property type="component" value="Unassembled WGS sequence"/>
</dbReference>
<feature type="transmembrane region" description="Helical" evidence="6">
    <location>
        <begin position="96"/>
        <end position="118"/>
    </location>
</feature>
<dbReference type="RefSeq" id="WP_076444817.1">
    <property type="nucleotide sequence ID" value="NZ_FTOQ01000001.1"/>
</dbReference>
<dbReference type="Pfam" id="PF02653">
    <property type="entry name" value="BPD_transp_2"/>
    <property type="match status" value="1"/>
</dbReference>
<evidence type="ECO:0000256" key="5">
    <source>
        <dbReference type="ARBA" id="ARBA00023136"/>
    </source>
</evidence>
<feature type="transmembrane region" description="Helical" evidence="6">
    <location>
        <begin position="6"/>
        <end position="28"/>
    </location>
</feature>